<keyword evidence="2" id="KW-0328">Glycosyltransferase</keyword>
<dbReference type="InterPro" id="IPR055270">
    <property type="entry name" value="Glyco_tran_10_C"/>
</dbReference>
<protein>
    <submittedName>
        <fullName evidence="6">Uncharacterized protein</fullName>
    </submittedName>
</protein>
<evidence type="ECO:0000259" key="5">
    <source>
        <dbReference type="Pfam" id="PF18025"/>
    </source>
</evidence>
<evidence type="ECO:0000256" key="1">
    <source>
        <dbReference type="ARBA" id="ARBA00008919"/>
    </source>
</evidence>
<reference evidence="6 7" key="1">
    <citation type="journal article" date="2016" name="Nat. Biotechnol.">
        <title>Measurement of bacterial replication rates in microbial communities.</title>
        <authorList>
            <person name="Brown C.T."/>
            <person name="Olm M.R."/>
            <person name="Thomas B.C."/>
            <person name="Banfield J.F."/>
        </authorList>
    </citation>
    <scope>NUCLEOTIDE SEQUENCE [LARGE SCALE GENOMIC DNA]</scope>
    <source>
        <strain evidence="6">45_41</strain>
    </source>
</reference>
<sequence>MKTIDFYLIHPYAYDANSALKYLQIDNIQGKYSFNWNKDTPQYLIASEQIYNNPKLNSVFLKLLEKAKILIFFTREAQTPDFNIFDYAIGFDLNLNFGDRFIQLPTAFDIYPDFINLRHNSFQLEDAKKEFVSKKGFCNFLYSNPKSHPIRDQLFYKLSEYKKVDSLGMHLNNVQRVGTGYKGHELDCIELKRPYKFSIASENAEFNGYTSEKILTSLCAHTVPIYFGDPSVGEIVNPKCFINVSKFKDLDELLEYVKMIDCDDSKYVSMLSEPWQTPEQELISRKRQADYIAFWDNIFAQDFDIARRKGRGCRPDIYQKFFESVKIKSKPKSLIVLYNYFRTHFR</sequence>
<evidence type="ECO:0000256" key="3">
    <source>
        <dbReference type="ARBA" id="ARBA00022679"/>
    </source>
</evidence>
<evidence type="ECO:0000256" key="2">
    <source>
        <dbReference type="ARBA" id="ARBA00022676"/>
    </source>
</evidence>
<dbReference type="Gene3D" id="3.40.50.11660">
    <property type="entry name" value="Glycosyl transferase family 10, C-terminal domain"/>
    <property type="match status" value="1"/>
</dbReference>
<dbReference type="AlphaFoldDB" id="A0A1Q6HWJ6"/>
<evidence type="ECO:0000259" key="4">
    <source>
        <dbReference type="Pfam" id="PF00852"/>
    </source>
</evidence>
<dbReference type="SUPFAM" id="SSF53756">
    <property type="entry name" value="UDP-Glycosyltransferase/glycogen phosphorylase"/>
    <property type="match status" value="1"/>
</dbReference>
<organism evidence="6 7">
    <name type="scientific">Bacteroides uniformis</name>
    <dbReference type="NCBI Taxonomy" id="820"/>
    <lineage>
        <taxon>Bacteria</taxon>
        <taxon>Pseudomonadati</taxon>
        <taxon>Bacteroidota</taxon>
        <taxon>Bacteroidia</taxon>
        <taxon>Bacteroidales</taxon>
        <taxon>Bacteroidaceae</taxon>
        <taxon>Bacteroides</taxon>
    </lineage>
</organism>
<dbReference type="Pfam" id="PF00852">
    <property type="entry name" value="Glyco_transf_10"/>
    <property type="match status" value="1"/>
</dbReference>
<dbReference type="GO" id="GO:0008417">
    <property type="term" value="F:fucosyltransferase activity"/>
    <property type="evidence" value="ECO:0007669"/>
    <property type="project" value="InterPro"/>
</dbReference>
<comment type="similarity">
    <text evidence="1">Belongs to the glycosyltransferase 10 family.</text>
</comment>
<dbReference type="Pfam" id="PF18025">
    <property type="entry name" value="FucT_N"/>
    <property type="match status" value="1"/>
</dbReference>
<proteinExistence type="inferred from homology"/>
<dbReference type="Proteomes" id="UP000186549">
    <property type="component" value="Unassembled WGS sequence"/>
</dbReference>
<evidence type="ECO:0000313" key="6">
    <source>
        <dbReference type="EMBL" id="OKZ30577.1"/>
    </source>
</evidence>
<dbReference type="GO" id="GO:0016020">
    <property type="term" value="C:membrane"/>
    <property type="evidence" value="ECO:0007669"/>
    <property type="project" value="InterPro"/>
</dbReference>
<dbReference type="InterPro" id="IPR001503">
    <property type="entry name" value="Glyco_trans_10"/>
</dbReference>
<dbReference type="PANTHER" id="PTHR11929">
    <property type="entry name" value="ALPHA- 1,3 -FUCOSYLTRANSFERASE"/>
    <property type="match status" value="1"/>
</dbReference>
<accession>A0A1Q6HWJ6</accession>
<feature type="domain" description="Fucosyltransferase C-terminal" evidence="4">
    <location>
        <begin position="133"/>
        <end position="271"/>
    </location>
</feature>
<keyword evidence="3" id="KW-0808">Transferase</keyword>
<gene>
    <name evidence="6" type="ORF">BHV79_15520</name>
</gene>
<name>A0A1Q6HWJ6_BACUN</name>
<dbReference type="EMBL" id="MNQU01000275">
    <property type="protein sequence ID" value="OKZ30577.1"/>
    <property type="molecule type" value="Genomic_DNA"/>
</dbReference>
<dbReference type="RefSeq" id="WP_413565097.1">
    <property type="nucleotide sequence ID" value="NZ_JBCHEQ010000007.1"/>
</dbReference>
<dbReference type="InterPro" id="IPR038577">
    <property type="entry name" value="GT10-like_C_sf"/>
</dbReference>
<evidence type="ECO:0000313" key="7">
    <source>
        <dbReference type="Proteomes" id="UP000186549"/>
    </source>
</evidence>
<dbReference type="InterPro" id="IPR041058">
    <property type="entry name" value="FucT_N"/>
</dbReference>
<dbReference type="PANTHER" id="PTHR11929:SF194">
    <property type="entry name" value="ALPHA-(1,3)-FUCOSYLTRANSFERASE 10"/>
    <property type="match status" value="1"/>
</dbReference>
<feature type="domain" description="Alpha-(1,3)-fucosyltransferase FucT N-terminal" evidence="5">
    <location>
        <begin position="28"/>
        <end position="106"/>
    </location>
</feature>
<comment type="caution">
    <text evidence="6">The sequence shown here is derived from an EMBL/GenBank/DDBJ whole genome shotgun (WGS) entry which is preliminary data.</text>
</comment>